<dbReference type="PaxDb" id="166486-ERS852572_03222"/>
<sequence>MYKYTDNTQSNFLDFNQPIGLHMNPENRWVKMADAIPWEVFEKKYSRLFKGKNGRVAKPLRLALGSLIIQTKYQYSDRELVEQLTENPYYQYFIGFPGYQEEPPIDASTLVLFRKRLKMDVIMEANEYMLDAVKEKESSDKKDDDHNNPPSGGEGNGQDTKQEQFPENKGTLMLDATCAPSNIRYP</sequence>
<evidence type="ECO:0000313" key="5">
    <source>
        <dbReference type="Proteomes" id="UP000095350"/>
    </source>
</evidence>
<evidence type="ECO:0000313" key="3">
    <source>
        <dbReference type="EMBL" id="CUN28619.1"/>
    </source>
</evidence>
<feature type="domain" description="Transposase InsH N-terminal" evidence="2">
    <location>
        <begin position="25"/>
        <end position="116"/>
    </location>
</feature>
<dbReference type="Proteomes" id="UP000283586">
    <property type="component" value="Unassembled WGS sequence"/>
</dbReference>
<name>A0A173VMC9_9FIRM</name>
<dbReference type="STRING" id="166486.ERS852572_03222"/>
<evidence type="ECO:0000313" key="6">
    <source>
        <dbReference type="Proteomes" id="UP000283586"/>
    </source>
</evidence>
<proteinExistence type="predicted"/>
<dbReference type="RefSeq" id="WP_070103144.1">
    <property type="nucleotide sequence ID" value="NZ_JBBNID010000040.1"/>
</dbReference>
<dbReference type="OrthoDB" id="9770860at2"/>
<evidence type="ECO:0000313" key="4">
    <source>
        <dbReference type="EMBL" id="RHN04216.1"/>
    </source>
</evidence>
<dbReference type="Proteomes" id="UP000095350">
    <property type="component" value="Unassembled WGS sequence"/>
</dbReference>
<dbReference type="PANTHER" id="PTHR33803">
    <property type="entry name" value="IS1478 TRANSPOSASE"/>
    <property type="match status" value="1"/>
</dbReference>
<dbReference type="PANTHER" id="PTHR33803:SF3">
    <property type="entry name" value="BLL1974 PROTEIN"/>
    <property type="match status" value="1"/>
</dbReference>
<accession>A0A173VMC9</accession>
<protein>
    <submittedName>
        <fullName evidence="4">IS5 family transposase</fullName>
    </submittedName>
    <submittedName>
        <fullName evidence="3">Transposase domain (DUF772)</fullName>
    </submittedName>
</protein>
<evidence type="ECO:0000256" key="1">
    <source>
        <dbReference type="SAM" id="MobiDB-lite"/>
    </source>
</evidence>
<reference evidence="3 5" key="1">
    <citation type="submission" date="2015-09" db="EMBL/GenBank/DDBJ databases">
        <authorList>
            <consortium name="Pathogen Informatics"/>
        </authorList>
    </citation>
    <scope>NUCLEOTIDE SEQUENCE [LARGE SCALE GENOMIC DNA]</scope>
    <source>
        <strain evidence="3 5">2789STDY5834960</strain>
    </source>
</reference>
<dbReference type="Pfam" id="PF05598">
    <property type="entry name" value="DUF772"/>
    <property type="match status" value="1"/>
</dbReference>
<feature type="region of interest" description="Disordered" evidence="1">
    <location>
        <begin position="134"/>
        <end position="186"/>
    </location>
</feature>
<gene>
    <name evidence="4" type="ORF">DWZ31_16980</name>
    <name evidence="3" type="ORF">ERS852572_03222</name>
</gene>
<evidence type="ECO:0000259" key="2">
    <source>
        <dbReference type="Pfam" id="PF05598"/>
    </source>
</evidence>
<organism evidence="3 5">
    <name type="scientific">Roseburia intestinalis</name>
    <dbReference type="NCBI Taxonomy" id="166486"/>
    <lineage>
        <taxon>Bacteria</taxon>
        <taxon>Bacillati</taxon>
        <taxon>Bacillota</taxon>
        <taxon>Clostridia</taxon>
        <taxon>Lachnospirales</taxon>
        <taxon>Lachnospiraceae</taxon>
        <taxon>Roseburia</taxon>
    </lineage>
</organism>
<dbReference type="AlphaFoldDB" id="A0A173VMC9"/>
<dbReference type="EMBL" id="CYXZ01000030">
    <property type="protein sequence ID" value="CUN28619.1"/>
    <property type="molecule type" value="Genomic_DNA"/>
</dbReference>
<feature type="compositionally biased region" description="Basic and acidic residues" evidence="1">
    <location>
        <begin position="134"/>
        <end position="147"/>
    </location>
</feature>
<dbReference type="EMBL" id="QRQN01000027">
    <property type="protein sequence ID" value="RHN04216.1"/>
    <property type="molecule type" value="Genomic_DNA"/>
</dbReference>
<dbReference type="InterPro" id="IPR008490">
    <property type="entry name" value="Transposase_InsH_N"/>
</dbReference>
<reference evidence="4 6" key="2">
    <citation type="submission" date="2018-08" db="EMBL/GenBank/DDBJ databases">
        <title>A genome reference for cultivated species of the human gut microbiota.</title>
        <authorList>
            <person name="Zou Y."/>
            <person name="Xue W."/>
            <person name="Luo G."/>
        </authorList>
    </citation>
    <scope>NUCLEOTIDE SEQUENCE [LARGE SCALE GENOMIC DNA]</scope>
    <source>
        <strain evidence="4 6">AF31-21AC</strain>
    </source>
</reference>